<proteinExistence type="predicted"/>
<protein>
    <submittedName>
        <fullName evidence="1">Uncharacterized protein</fullName>
    </submittedName>
</protein>
<dbReference type="AlphaFoldDB" id="A0A5S4YWW9"/>
<dbReference type="EMBL" id="VSTH01000051">
    <property type="protein sequence ID" value="TYO65539.1"/>
    <property type="molecule type" value="Genomic_DNA"/>
</dbReference>
<accession>A0A5S4YWW9</accession>
<evidence type="ECO:0000313" key="1">
    <source>
        <dbReference type="EMBL" id="TYO65539.1"/>
    </source>
</evidence>
<organism evidence="1 2">
    <name type="scientific">Bradyrhizobium hipponense</name>
    <dbReference type="NCBI Taxonomy" id="2605638"/>
    <lineage>
        <taxon>Bacteria</taxon>
        <taxon>Pseudomonadati</taxon>
        <taxon>Pseudomonadota</taxon>
        <taxon>Alphaproteobacteria</taxon>
        <taxon>Hyphomicrobiales</taxon>
        <taxon>Nitrobacteraceae</taxon>
        <taxon>Bradyrhizobium</taxon>
    </lineage>
</organism>
<keyword evidence="2" id="KW-1185">Reference proteome</keyword>
<name>A0A5S4YWW9_9BRAD</name>
<dbReference type="Proteomes" id="UP000324797">
    <property type="component" value="Unassembled WGS sequence"/>
</dbReference>
<dbReference type="RefSeq" id="WP_148740473.1">
    <property type="nucleotide sequence ID" value="NZ_VSTH01000051.1"/>
</dbReference>
<sequence>MQTILSSKPPVVLEDDFNVATNEDWVREWQLKNDDEIVPLDTSWKLYSQLQRQNTGDIAVMLSTDNGRLVVTDRQAGKFGLRLKQADANQCPPGTYLYDIVLVAGDGIYRLVTGTIIVQQGITNVPGQETWKHVPLILRP</sequence>
<evidence type="ECO:0000313" key="2">
    <source>
        <dbReference type="Proteomes" id="UP000324797"/>
    </source>
</evidence>
<reference evidence="1 2" key="1">
    <citation type="submission" date="2019-08" db="EMBL/GenBank/DDBJ databases">
        <title>Bradyrhizobium hipponensis sp. nov., a rhizobium isolated from a Lupinus angustifolius root nodule in Tunisia.</title>
        <authorList>
            <person name="Off K."/>
            <person name="Rejili M."/>
            <person name="Mars M."/>
            <person name="Brachmann A."/>
            <person name="Marin M."/>
        </authorList>
    </citation>
    <scope>NUCLEOTIDE SEQUENCE [LARGE SCALE GENOMIC DNA]</scope>
    <source>
        <strain evidence="2">aSej3</strain>
    </source>
</reference>
<gene>
    <name evidence="1" type="ORF">FXV83_16540</name>
</gene>
<comment type="caution">
    <text evidence="1">The sequence shown here is derived from an EMBL/GenBank/DDBJ whole genome shotgun (WGS) entry which is preliminary data.</text>
</comment>